<feature type="compositionally biased region" description="Polar residues" evidence="1">
    <location>
        <begin position="104"/>
        <end position="113"/>
    </location>
</feature>
<gene>
    <name evidence="2" type="primary">Dgri\GH10328</name>
    <name evidence="2" type="ORF">Dgri_GH10328</name>
</gene>
<dbReference type="EMBL" id="CH916368">
    <property type="protein sequence ID" value="EDW03762.1"/>
    <property type="molecule type" value="Genomic_DNA"/>
</dbReference>
<proteinExistence type="predicted"/>
<feature type="region of interest" description="Disordered" evidence="1">
    <location>
        <begin position="92"/>
        <end position="122"/>
    </location>
</feature>
<dbReference type="OrthoDB" id="8036466at2759"/>
<dbReference type="AlphaFoldDB" id="B4JA88"/>
<evidence type="ECO:0000313" key="3">
    <source>
        <dbReference type="Proteomes" id="UP000001070"/>
    </source>
</evidence>
<name>B4JA88_DROGR</name>
<sequence>MYCNCSKLYAKPSGSELLAKKICCPMEPDHEPLKLPKPEKITGFYFEVLNALHGDTVGHPAHGSFTYHKTAECYALFGDDFYDYPNWNSDEGTDSSPGFEHLRSASSSANQPKNPLPKPSGQSYVATILGRGNTEALSQLYLKVLQQQVPQQHKRQQQQQLVGGSQNMSMPIYGLANGNAFNLTQAYTQLLMANLRHQTMLQQMQQQQQQHVQQQQQQLKFSNAATAAILYEGMLQQRVLLLQQLSHQQTAQLQPSQQLPRIPPEASNK</sequence>
<dbReference type="eggNOG" id="ENOG502T6SU">
    <property type="taxonomic scope" value="Eukaryota"/>
</dbReference>
<dbReference type="Proteomes" id="UP000001070">
    <property type="component" value="Unassembled WGS sequence"/>
</dbReference>
<keyword evidence="3" id="KW-1185">Reference proteome</keyword>
<organism evidence="3">
    <name type="scientific">Drosophila grimshawi</name>
    <name type="common">Hawaiian fruit fly</name>
    <name type="synonym">Idiomyia grimshawi</name>
    <dbReference type="NCBI Taxonomy" id="7222"/>
    <lineage>
        <taxon>Eukaryota</taxon>
        <taxon>Metazoa</taxon>
        <taxon>Ecdysozoa</taxon>
        <taxon>Arthropoda</taxon>
        <taxon>Hexapoda</taxon>
        <taxon>Insecta</taxon>
        <taxon>Pterygota</taxon>
        <taxon>Neoptera</taxon>
        <taxon>Endopterygota</taxon>
        <taxon>Diptera</taxon>
        <taxon>Brachycera</taxon>
        <taxon>Muscomorpha</taxon>
        <taxon>Ephydroidea</taxon>
        <taxon>Drosophilidae</taxon>
        <taxon>Drosophila</taxon>
        <taxon>Hawaiian Drosophila</taxon>
    </lineage>
</organism>
<evidence type="ECO:0000256" key="1">
    <source>
        <dbReference type="SAM" id="MobiDB-lite"/>
    </source>
</evidence>
<evidence type="ECO:0000313" key="2">
    <source>
        <dbReference type="EMBL" id="EDW03762.1"/>
    </source>
</evidence>
<dbReference type="OMA" id="NDNASIY"/>
<dbReference type="InParanoid" id="B4JA88"/>
<dbReference type="HOGENOM" id="CLU_1035368_0_0_1"/>
<reference evidence="2 3" key="1">
    <citation type="journal article" date="2007" name="Nature">
        <title>Evolution of genes and genomes on the Drosophila phylogeny.</title>
        <authorList>
            <consortium name="Drosophila 12 Genomes Consortium"/>
            <person name="Clark A.G."/>
            <person name="Eisen M.B."/>
            <person name="Smith D.R."/>
            <person name="Bergman C.M."/>
            <person name="Oliver B."/>
            <person name="Markow T.A."/>
            <person name="Kaufman T.C."/>
            <person name="Kellis M."/>
            <person name="Gelbart W."/>
            <person name="Iyer V.N."/>
            <person name="Pollard D.A."/>
            <person name="Sackton T.B."/>
            <person name="Larracuente A.M."/>
            <person name="Singh N.D."/>
            <person name="Abad J.P."/>
            <person name="Abt D.N."/>
            <person name="Adryan B."/>
            <person name="Aguade M."/>
            <person name="Akashi H."/>
            <person name="Anderson W.W."/>
            <person name="Aquadro C.F."/>
            <person name="Ardell D.H."/>
            <person name="Arguello R."/>
            <person name="Artieri C.G."/>
            <person name="Barbash D.A."/>
            <person name="Barker D."/>
            <person name="Barsanti P."/>
            <person name="Batterham P."/>
            <person name="Batzoglou S."/>
            <person name="Begun D."/>
            <person name="Bhutkar A."/>
            <person name="Blanco E."/>
            <person name="Bosak S.A."/>
            <person name="Bradley R.K."/>
            <person name="Brand A.D."/>
            <person name="Brent M.R."/>
            <person name="Brooks A.N."/>
            <person name="Brown R.H."/>
            <person name="Butlin R.K."/>
            <person name="Caggese C."/>
            <person name="Calvi B.R."/>
            <person name="Bernardo de Carvalho A."/>
            <person name="Caspi A."/>
            <person name="Castrezana S."/>
            <person name="Celniker S.E."/>
            <person name="Chang J.L."/>
            <person name="Chapple C."/>
            <person name="Chatterji S."/>
            <person name="Chinwalla A."/>
            <person name="Civetta A."/>
            <person name="Clifton S.W."/>
            <person name="Comeron J.M."/>
            <person name="Costello J.C."/>
            <person name="Coyne J.A."/>
            <person name="Daub J."/>
            <person name="David R.G."/>
            <person name="Delcher A.L."/>
            <person name="Delehaunty K."/>
            <person name="Do C.B."/>
            <person name="Ebling H."/>
            <person name="Edwards K."/>
            <person name="Eickbush T."/>
            <person name="Evans J.D."/>
            <person name="Filipski A."/>
            <person name="Findeiss S."/>
            <person name="Freyhult E."/>
            <person name="Fulton L."/>
            <person name="Fulton R."/>
            <person name="Garcia A.C."/>
            <person name="Gardiner A."/>
            <person name="Garfield D.A."/>
            <person name="Garvin B.E."/>
            <person name="Gibson G."/>
            <person name="Gilbert D."/>
            <person name="Gnerre S."/>
            <person name="Godfrey J."/>
            <person name="Good R."/>
            <person name="Gotea V."/>
            <person name="Gravely B."/>
            <person name="Greenberg A.J."/>
            <person name="Griffiths-Jones S."/>
            <person name="Gross S."/>
            <person name="Guigo R."/>
            <person name="Gustafson E.A."/>
            <person name="Haerty W."/>
            <person name="Hahn M.W."/>
            <person name="Halligan D.L."/>
            <person name="Halpern A.L."/>
            <person name="Halter G.M."/>
            <person name="Han M.V."/>
            <person name="Heger A."/>
            <person name="Hillier L."/>
            <person name="Hinrichs A.S."/>
            <person name="Holmes I."/>
            <person name="Hoskins R.A."/>
            <person name="Hubisz M.J."/>
            <person name="Hultmark D."/>
            <person name="Huntley M.A."/>
            <person name="Jaffe D.B."/>
            <person name="Jagadeeshan S."/>
            <person name="Jeck W.R."/>
            <person name="Johnson J."/>
            <person name="Jones C.D."/>
            <person name="Jordan W.C."/>
            <person name="Karpen G.H."/>
            <person name="Kataoka E."/>
            <person name="Keightley P.D."/>
            <person name="Kheradpour P."/>
            <person name="Kirkness E.F."/>
            <person name="Koerich L.B."/>
            <person name="Kristiansen K."/>
            <person name="Kudrna D."/>
            <person name="Kulathinal R.J."/>
            <person name="Kumar S."/>
            <person name="Kwok R."/>
            <person name="Lander E."/>
            <person name="Langley C.H."/>
            <person name="Lapoint R."/>
            <person name="Lazzaro B.P."/>
            <person name="Lee S.J."/>
            <person name="Levesque L."/>
            <person name="Li R."/>
            <person name="Lin C.F."/>
            <person name="Lin M.F."/>
            <person name="Lindblad-Toh K."/>
            <person name="Llopart A."/>
            <person name="Long M."/>
            <person name="Low L."/>
            <person name="Lozovsky E."/>
            <person name="Lu J."/>
            <person name="Luo M."/>
            <person name="Machado C.A."/>
            <person name="Makalowski W."/>
            <person name="Marzo M."/>
            <person name="Matsuda M."/>
            <person name="Matzkin L."/>
            <person name="McAllister B."/>
            <person name="McBride C.S."/>
            <person name="McKernan B."/>
            <person name="McKernan K."/>
            <person name="Mendez-Lago M."/>
            <person name="Minx P."/>
            <person name="Mollenhauer M.U."/>
            <person name="Montooth K."/>
            <person name="Mount S.M."/>
            <person name="Mu X."/>
            <person name="Myers E."/>
            <person name="Negre B."/>
            <person name="Newfeld S."/>
            <person name="Nielsen R."/>
            <person name="Noor M.A."/>
            <person name="O'Grady P."/>
            <person name="Pachter L."/>
            <person name="Papaceit M."/>
            <person name="Parisi M.J."/>
            <person name="Parisi M."/>
            <person name="Parts L."/>
            <person name="Pedersen J.S."/>
            <person name="Pesole G."/>
            <person name="Phillippy A.M."/>
            <person name="Ponting C.P."/>
            <person name="Pop M."/>
            <person name="Porcelli D."/>
            <person name="Powell J.R."/>
            <person name="Prohaska S."/>
            <person name="Pruitt K."/>
            <person name="Puig M."/>
            <person name="Quesneville H."/>
            <person name="Ram K.R."/>
            <person name="Rand D."/>
            <person name="Rasmussen M.D."/>
            <person name="Reed L.K."/>
            <person name="Reenan R."/>
            <person name="Reily A."/>
            <person name="Remington K.A."/>
            <person name="Rieger T.T."/>
            <person name="Ritchie M.G."/>
            <person name="Robin C."/>
            <person name="Rogers Y.H."/>
            <person name="Rohde C."/>
            <person name="Rozas J."/>
            <person name="Rubenfield M.J."/>
            <person name="Ruiz A."/>
            <person name="Russo S."/>
            <person name="Salzberg S.L."/>
            <person name="Sanchez-Gracia A."/>
            <person name="Saranga D.J."/>
            <person name="Sato H."/>
            <person name="Schaeffer S.W."/>
            <person name="Schatz M.C."/>
            <person name="Schlenke T."/>
            <person name="Schwartz R."/>
            <person name="Segarra C."/>
            <person name="Singh R.S."/>
            <person name="Sirot L."/>
            <person name="Sirota M."/>
            <person name="Sisneros N.B."/>
            <person name="Smith C.D."/>
            <person name="Smith T.F."/>
            <person name="Spieth J."/>
            <person name="Stage D.E."/>
            <person name="Stark A."/>
            <person name="Stephan W."/>
            <person name="Strausberg R.L."/>
            <person name="Strempel S."/>
            <person name="Sturgill D."/>
            <person name="Sutton G."/>
            <person name="Sutton G.G."/>
            <person name="Tao W."/>
            <person name="Teichmann S."/>
            <person name="Tobari Y.N."/>
            <person name="Tomimura Y."/>
            <person name="Tsolas J.M."/>
            <person name="Valente V.L."/>
            <person name="Venter E."/>
            <person name="Venter J.C."/>
            <person name="Vicario S."/>
            <person name="Vieira F.G."/>
            <person name="Vilella A.J."/>
            <person name="Villasante A."/>
            <person name="Walenz B."/>
            <person name="Wang J."/>
            <person name="Wasserman M."/>
            <person name="Watts T."/>
            <person name="Wilson D."/>
            <person name="Wilson R.K."/>
            <person name="Wing R.A."/>
            <person name="Wolfner M.F."/>
            <person name="Wong A."/>
            <person name="Wong G.K."/>
            <person name="Wu C.I."/>
            <person name="Wu G."/>
            <person name="Yamamoto D."/>
            <person name="Yang H.P."/>
            <person name="Yang S.P."/>
            <person name="Yorke J.A."/>
            <person name="Yoshida K."/>
            <person name="Zdobnov E."/>
            <person name="Zhang P."/>
            <person name="Zhang Y."/>
            <person name="Zimin A.V."/>
            <person name="Baldwin J."/>
            <person name="Abdouelleil A."/>
            <person name="Abdulkadir J."/>
            <person name="Abebe A."/>
            <person name="Abera B."/>
            <person name="Abreu J."/>
            <person name="Acer S.C."/>
            <person name="Aftuck L."/>
            <person name="Alexander A."/>
            <person name="An P."/>
            <person name="Anderson E."/>
            <person name="Anderson S."/>
            <person name="Arachi H."/>
            <person name="Azer M."/>
            <person name="Bachantsang P."/>
            <person name="Barry A."/>
            <person name="Bayul T."/>
            <person name="Berlin A."/>
            <person name="Bessette D."/>
            <person name="Bloom T."/>
            <person name="Blye J."/>
            <person name="Boguslavskiy L."/>
            <person name="Bonnet C."/>
            <person name="Boukhgalter B."/>
            <person name="Bourzgui I."/>
            <person name="Brown A."/>
            <person name="Cahill P."/>
            <person name="Channer S."/>
            <person name="Cheshatsang Y."/>
            <person name="Chuda L."/>
            <person name="Citroen M."/>
            <person name="Collymore A."/>
            <person name="Cooke P."/>
            <person name="Costello M."/>
            <person name="D'Aco K."/>
            <person name="Daza R."/>
            <person name="De Haan G."/>
            <person name="DeGray S."/>
            <person name="DeMaso C."/>
            <person name="Dhargay N."/>
            <person name="Dooley K."/>
            <person name="Dooley E."/>
            <person name="Doricent M."/>
            <person name="Dorje P."/>
            <person name="Dorjee K."/>
            <person name="Dupes A."/>
            <person name="Elong R."/>
            <person name="Falk J."/>
            <person name="Farina A."/>
            <person name="Faro S."/>
            <person name="Ferguson D."/>
            <person name="Fisher S."/>
            <person name="Foley C.D."/>
            <person name="Franke A."/>
            <person name="Friedrich D."/>
            <person name="Gadbois L."/>
            <person name="Gearin G."/>
            <person name="Gearin C.R."/>
            <person name="Giannoukos G."/>
            <person name="Goode T."/>
            <person name="Graham J."/>
            <person name="Grandbois E."/>
            <person name="Grewal S."/>
            <person name="Gyaltsen K."/>
            <person name="Hafez N."/>
            <person name="Hagos B."/>
            <person name="Hall J."/>
            <person name="Henson C."/>
            <person name="Hollinger A."/>
            <person name="Honan T."/>
            <person name="Huard M.D."/>
            <person name="Hughes L."/>
            <person name="Hurhula B."/>
            <person name="Husby M.E."/>
            <person name="Kamat A."/>
            <person name="Kanga B."/>
            <person name="Kashin S."/>
            <person name="Khazanovich D."/>
            <person name="Kisner P."/>
            <person name="Lance K."/>
            <person name="Lara M."/>
            <person name="Lee W."/>
            <person name="Lennon N."/>
            <person name="Letendre F."/>
            <person name="LeVine R."/>
            <person name="Lipovsky A."/>
            <person name="Liu X."/>
            <person name="Liu J."/>
            <person name="Liu S."/>
            <person name="Lokyitsang T."/>
            <person name="Lokyitsang Y."/>
            <person name="Lubonja R."/>
            <person name="Lui A."/>
            <person name="MacDonald P."/>
            <person name="Magnisalis V."/>
            <person name="Maru K."/>
            <person name="Matthews C."/>
            <person name="McCusker W."/>
            <person name="McDonough S."/>
            <person name="Mehta T."/>
            <person name="Meldrim J."/>
            <person name="Meneus L."/>
            <person name="Mihai O."/>
            <person name="Mihalev A."/>
            <person name="Mihova T."/>
            <person name="Mittelman R."/>
            <person name="Mlenga V."/>
            <person name="Montmayeur A."/>
            <person name="Mulrain L."/>
            <person name="Navidi A."/>
            <person name="Naylor J."/>
            <person name="Negash T."/>
            <person name="Nguyen T."/>
            <person name="Nguyen N."/>
            <person name="Nicol R."/>
            <person name="Norbu C."/>
            <person name="Norbu N."/>
            <person name="Novod N."/>
            <person name="O'Neill B."/>
            <person name="Osman S."/>
            <person name="Markiewicz E."/>
            <person name="Oyono O.L."/>
            <person name="Patti C."/>
            <person name="Phunkhang P."/>
            <person name="Pierre F."/>
            <person name="Priest M."/>
            <person name="Raghuraman S."/>
            <person name="Rege F."/>
            <person name="Reyes R."/>
            <person name="Rise C."/>
            <person name="Rogov P."/>
            <person name="Ross K."/>
            <person name="Ryan E."/>
            <person name="Settipalli S."/>
            <person name="Shea T."/>
            <person name="Sherpa N."/>
            <person name="Shi L."/>
            <person name="Shih D."/>
            <person name="Sparrow T."/>
            <person name="Spaulding J."/>
            <person name="Stalker J."/>
            <person name="Stange-Thomann N."/>
            <person name="Stavropoulos S."/>
            <person name="Stone C."/>
            <person name="Strader C."/>
            <person name="Tesfaye S."/>
            <person name="Thomson T."/>
            <person name="Thoulutsang Y."/>
            <person name="Thoulutsang D."/>
            <person name="Topham K."/>
            <person name="Topping I."/>
            <person name="Tsamla T."/>
            <person name="Vassiliev H."/>
            <person name="Vo A."/>
            <person name="Wangchuk T."/>
            <person name="Wangdi T."/>
            <person name="Weiand M."/>
            <person name="Wilkinson J."/>
            <person name="Wilson A."/>
            <person name="Yadav S."/>
            <person name="Young G."/>
            <person name="Yu Q."/>
            <person name="Zembek L."/>
            <person name="Zhong D."/>
            <person name="Zimmer A."/>
            <person name="Zwirko Z."/>
            <person name="Jaffe D.B."/>
            <person name="Alvarez P."/>
            <person name="Brockman W."/>
            <person name="Butler J."/>
            <person name="Chin C."/>
            <person name="Gnerre S."/>
            <person name="Grabherr M."/>
            <person name="Kleber M."/>
            <person name="Mauceli E."/>
            <person name="MacCallum I."/>
        </authorList>
    </citation>
    <scope>NUCLEOTIDE SEQUENCE [LARGE SCALE GENOMIC DNA]</scope>
    <source>
        <strain evidence="3">Tucson 15287-2541.00</strain>
    </source>
</reference>
<dbReference type="PhylomeDB" id="B4JA88"/>
<accession>B4JA88</accession>
<protein>
    <submittedName>
        <fullName evidence="2">GH10328</fullName>
    </submittedName>
</protein>